<keyword evidence="2" id="KW-0677">Repeat</keyword>
<sequence length="507" mass="58987">MPLISQQLRSISRKDFCWRSKFYFPTKSLEFAKSHSLIEFQQEPPGELALKVQNVLKNYRDSPTRKIELALTQCNPTVTEDLILKVLKRHRSDWKPALIFFNWVSKGGKVLMGSGAYNEILDILGKMRRFDELSQVLDIMSKREGLVNEETYRVLVNRYAAAHKVEEAIEIFNTRRDIGLEIDLVSFQNLLMFLCRYKHVQIAESLLYSKGKDFGMDIKTMNIVLNGWCVLGNVHEAKRFWKDIIGSKCKPDLFTYGTFIKALTKKGKLGTALKIYRAMWEKQCKPDVVICNCIIDALCFKNRVPEALEVFREMSQQGCLPNGATYNSLIKHFSRIRRMEKVYELLDEMLDKKGSCMPDHITFNYLLKALKKPEELPLVLERMERNGCMISTDTYNLILRLYADWDCEERVGDTWNEMEKLGLGPDRRSYTIMIHWLYEKGRINDALHYFGEMTSKGMVSEPRTEMLVSSMNMKLKDNDAEQGEKDAINGVKSLGSMHKRRREIRVR</sequence>
<dbReference type="InterPro" id="IPR050872">
    <property type="entry name" value="PPR_P_subfamily"/>
</dbReference>
<evidence type="ECO:0000256" key="3">
    <source>
        <dbReference type="PROSITE-ProRule" id="PRU00708"/>
    </source>
</evidence>
<dbReference type="Proteomes" id="UP000008311">
    <property type="component" value="Unassembled WGS sequence"/>
</dbReference>
<dbReference type="PANTHER" id="PTHR46128:SF230">
    <property type="entry name" value="PENTACOTRIPEPTIDE-REPEAT REGION OF PRORP DOMAIN-CONTAINING PROTEIN"/>
    <property type="match status" value="1"/>
</dbReference>
<evidence type="ECO:0000313" key="5">
    <source>
        <dbReference type="Proteomes" id="UP000008311"/>
    </source>
</evidence>
<name>B9T1Y0_RICCO</name>
<accession>B9T1Y0</accession>
<dbReference type="InterPro" id="IPR011990">
    <property type="entry name" value="TPR-like_helical_dom_sf"/>
</dbReference>
<feature type="repeat" description="PPR" evidence="3">
    <location>
        <begin position="217"/>
        <end position="251"/>
    </location>
</feature>
<evidence type="ECO:0000313" key="4">
    <source>
        <dbReference type="EMBL" id="EEF30143.1"/>
    </source>
</evidence>
<dbReference type="PROSITE" id="PS51375">
    <property type="entry name" value="PPR"/>
    <property type="match status" value="6"/>
</dbReference>
<evidence type="ECO:0000256" key="2">
    <source>
        <dbReference type="ARBA" id="ARBA00022737"/>
    </source>
</evidence>
<dbReference type="InParanoid" id="B9T1Y0"/>
<feature type="repeat" description="PPR" evidence="3">
    <location>
        <begin position="287"/>
        <end position="321"/>
    </location>
</feature>
<proteinExistence type="inferred from homology"/>
<protein>
    <submittedName>
        <fullName evidence="4">Pentatricopeptide repeat-containing protein, putative</fullName>
    </submittedName>
</protein>
<gene>
    <name evidence="4" type="ORF">RCOM_0108810</name>
</gene>
<dbReference type="Pfam" id="PF13041">
    <property type="entry name" value="PPR_2"/>
    <property type="match status" value="2"/>
</dbReference>
<dbReference type="Gene3D" id="1.25.40.10">
    <property type="entry name" value="Tetratricopeptide repeat domain"/>
    <property type="match status" value="4"/>
</dbReference>
<dbReference type="InterPro" id="IPR002885">
    <property type="entry name" value="PPR_rpt"/>
</dbReference>
<dbReference type="eggNOG" id="KOG4197">
    <property type="taxonomic scope" value="Eukaryota"/>
</dbReference>
<dbReference type="FunCoup" id="B9T1Y0">
    <property type="interactions" value="11"/>
</dbReference>
<dbReference type="AlphaFoldDB" id="B9T1Y0"/>
<dbReference type="NCBIfam" id="TIGR00756">
    <property type="entry name" value="PPR"/>
    <property type="match status" value="5"/>
</dbReference>
<feature type="repeat" description="PPR" evidence="3">
    <location>
        <begin position="252"/>
        <end position="286"/>
    </location>
</feature>
<dbReference type="EMBL" id="EQ974362">
    <property type="protein sequence ID" value="EEF30143.1"/>
    <property type="molecule type" value="Genomic_DNA"/>
</dbReference>
<dbReference type="PANTHER" id="PTHR46128">
    <property type="entry name" value="MITOCHONDRIAL GROUP I INTRON SPLICING FACTOR CCM1"/>
    <property type="match status" value="1"/>
</dbReference>
<organism evidence="4 5">
    <name type="scientific">Ricinus communis</name>
    <name type="common">Castor bean</name>
    <dbReference type="NCBI Taxonomy" id="3988"/>
    <lineage>
        <taxon>Eukaryota</taxon>
        <taxon>Viridiplantae</taxon>
        <taxon>Streptophyta</taxon>
        <taxon>Embryophyta</taxon>
        <taxon>Tracheophyta</taxon>
        <taxon>Spermatophyta</taxon>
        <taxon>Magnoliopsida</taxon>
        <taxon>eudicotyledons</taxon>
        <taxon>Gunneridae</taxon>
        <taxon>Pentapetalae</taxon>
        <taxon>rosids</taxon>
        <taxon>fabids</taxon>
        <taxon>Malpighiales</taxon>
        <taxon>Euphorbiaceae</taxon>
        <taxon>Acalyphoideae</taxon>
        <taxon>Acalypheae</taxon>
        <taxon>Ricinus</taxon>
    </lineage>
</organism>
<dbReference type="STRING" id="3988.B9T1Y0"/>
<reference evidence="5" key="1">
    <citation type="journal article" date="2010" name="Nat. Biotechnol.">
        <title>Draft genome sequence of the oilseed species Ricinus communis.</title>
        <authorList>
            <person name="Chan A.P."/>
            <person name="Crabtree J."/>
            <person name="Zhao Q."/>
            <person name="Lorenzi H."/>
            <person name="Orvis J."/>
            <person name="Puiu D."/>
            <person name="Melake-Berhan A."/>
            <person name="Jones K.M."/>
            <person name="Redman J."/>
            <person name="Chen G."/>
            <person name="Cahoon E.B."/>
            <person name="Gedil M."/>
            <person name="Stanke M."/>
            <person name="Haas B.J."/>
            <person name="Wortman J.R."/>
            <person name="Fraser-Liggett C.M."/>
            <person name="Ravel J."/>
            <person name="Rabinowicz P.D."/>
        </authorList>
    </citation>
    <scope>NUCLEOTIDE SEQUENCE [LARGE SCALE GENOMIC DNA]</scope>
    <source>
        <strain evidence="5">cv. Hale</strain>
    </source>
</reference>
<keyword evidence="5" id="KW-1185">Reference proteome</keyword>
<comment type="similarity">
    <text evidence="1">Belongs to the PPR family. P subfamily.</text>
</comment>
<evidence type="ECO:0000256" key="1">
    <source>
        <dbReference type="ARBA" id="ARBA00007626"/>
    </source>
</evidence>
<feature type="repeat" description="PPR" evidence="3">
    <location>
        <begin position="426"/>
        <end position="460"/>
    </location>
</feature>
<feature type="repeat" description="PPR" evidence="3">
    <location>
        <begin position="148"/>
        <end position="182"/>
    </location>
</feature>
<feature type="repeat" description="PPR" evidence="3">
    <location>
        <begin position="322"/>
        <end position="352"/>
    </location>
</feature>
<dbReference type="Pfam" id="PF01535">
    <property type="entry name" value="PPR"/>
    <property type="match status" value="2"/>
</dbReference>